<organism evidence="2 3">
    <name type="scientific">Phenylobacterium terrae</name>
    <dbReference type="NCBI Taxonomy" id="2665495"/>
    <lineage>
        <taxon>Bacteria</taxon>
        <taxon>Pseudomonadati</taxon>
        <taxon>Pseudomonadota</taxon>
        <taxon>Alphaproteobacteria</taxon>
        <taxon>Caulobacterales</taxon>
        <taxon>Caulobacteraceae</taxon>
        <taxon>Phenylobacterium</taxon>
    </lineage>
</organism>
<dbReference type="InterPro" id="IPR019734">
    <property type="entry name" value="TPR_rpt"/>
</dbReference>
<feature type="repeat" description="TPR" evidence="1">
    <location>
        <begin position="76"/>
        <end position="109"/>
    </location>
</feature>
<keyword evidence="3" id="KW-1185">Reference proteome</keyword>
<proteinExistence type="predicted"/>
<dbReference type="SMART" id="SM00028">
    <property type="entry name" value="TPR"/>
    <property type="match status" value="2"/>
</dbReference>
<sequence length="390" mass="43184">MIGPADETWAGFEAAVRLQVAGRLDEAEAAWRSLLARAPEIAEAHTNLGGVLKSLGRVAEAAEAHRQAVRLNPRFAQAWFNLGVVEAWRRRWAEAEAAFRRTLAIEPQHSYARLQLAYVLLLTGRFQAGWAAYEARREIPGRVDRLDLPEWRGEPLAGKSLAVWPEQGFGDQIQFARYAPRLKAMGARVRLICQRPLLRLFQTLGVEAQAREATTSFERPDYWIPIGSLPGRLGEDFASIDGAPYLLVPDQARAAWVGRAPGGGVGVVWRGNPDHPNDRARSLPSPEVLAPLREAGMALIDLQDPRGDFADTAAILEGLDLVITVDTSMAHLAGALGKPCWVMLAYEGQDWRWFEGRDDSPWYRSVRLFRQPAAGDWASVVAAMAQAWRA</sequence>
<dbReference type="PANTHER" id="PTHR44809:SF1">
    <property type="entry name" value="PROTEIN O-MANNOSYL-TRANSFERASE TMTC1"/>
    <property type="match status" value="1"/>
</dbReference>
<dbReference type="SUPFAM" id="SSF48452">
    <property type="entry name" value="TPR-like"/>
    <property type="match status" value="1"/>
</dbReference>
<gene>
    <name evidence="2" type="ORF">ACFSC0_18570</name>
</gene>
<dbReference type="RefSeq" id="WP_377281472.1">
    <property type="nucleotide sequence ID" value="NZ_JBHRSI010000004.1"/>
</dbReference>
<evidence type="ECO:0000256" key="1">
    <source>
        <dbReference type="PROSITE-ProRule" id="PRU00339"/>
    </source>
</evidence>
<dbReference type="PROSITE" id="PS50005">
    <property type="entry name" value="TPR"/>
    <property type="match status" value="2"/>
</dbReference>
<dbReference type="EMBL" id="JBHUEY010000006">
    <property type="protein sequence ID" value="MFD1785410.1"/>
    <property type="molecule type" value="Genomic_DNA"/>
</dbReference>
<dbReference type="PANTHER" id="PTHR44809">
    <property type="match status" value="1"/>
</dbReference>
<dbReference type="InterPro" id="IPR011990">
    <property type="entry name" value="TPR-like_helical_dom_sf"/>
</dbReference>
<dbReference type="Gene3D" id="3.40.50.2000">
    <property type="entry name" value="Glycogen Phosphorylase B"/>
    <property type="match status" value="1"/>
</dbReference>
<dbReference type="Pfam" id="PF13432">
    <property type="entry name" value="TPR_16"/>
    <property type="match status" value="1"/>
</dbReference>
<dbReference type="Gene3D" id="1.25.40.10">
    <property type="entry name" value="Tetratricopeptide repeat domain"/>
    <property type="match status" value="1"/>
</dbReference>
<dbReference type="InterPro" id="IPR052943">
    <property type="entry name" value="TMTC_O-mannosyl-trnsfr"/>
</dbReference>
<evidence type="ECO:0000313" key="2">
    <source>
        <dbReference type="EMBL" id="MFD1785410.1"/>
    </source>
</evidence>
<accession>A0ABW4N810</accession>
<keyword evidence="1" id="KW-0802">TPR repeat</keyword>
<dbReference type="SUPFAM" id="SSF53756">
    <property type="entry name" value="UDP-Glycosyltransferase/glycogen phosphorylase"/>
    <property type="match status" value="1"/>
</dbReference>
<dbReference type="Proteomes" id="UP001597237">
    <property type="component" value="Unassembled WGS sequence"/>
</dbReference>
<name>A0ABW4N810_9CAUL</name>
<comment type="caution">
    <text evidence="2">The sequence shown here is derived from an EMBL/GenBank/DDBJ whole genome shotgun (WGS) entry which is preliminary data.</text>
</comment>
<evidence type="ECO:0000313" key="3">
    <source>
        <dbReference type="Proteomes" id="UP001597237"/>
    </source>
</evidence>
<reference evidence="3" key="1">
    <citation type="journal article" date="2019" name="Int. J. Syst. Evol. Microbiol.">
        <title>The Global Catalogue of Microorganisms (GCM) 10K type strain sequencing project: providing services to taxonomists for standard genome sequencing and annotation.</title>
        <authorList>
            <consortium name="The Broad Institute Genomics Platform"/>
            <consortium name="The Broad Institute Genome Sequencing Center for Infectious Disease"/>
            <person name="Wu L."/>
            <person name="Ma J."/>
        </authorList>
    </citation>
    <scope>NUCLEOTIDE SEQUENCE [LARGE SCALE GENOMIC DNA]</scope>
    <source>
        <strain evidence="3">DFY28</strain>
    </source>
</reference>
<feature type="repeat" description="TPR" evidence="1">
    <location>
        <begin position="42"/>
        <end position="75"/>
    </location>
</feature>
<protein>
    <submittedName>
        <fullName evidence="2">Tetratricopeptide repeat protein</fullName>
    </submittedName>
</protein>